<keyword evidence="1" id="KW-1133">Transmembrane helix</keyword>
<keyword evidence="1" id="KW-0812">Transmembrane</keyword>
<sequence>MVLLLSTLVWISGLLSNGRLIWELCLLLLQHLVLTGPLIKALWLLMVVMQQLLRWQLYLQSYRRDPSWLPRWSQIMLDPQVVKKVDDGGLPLILMMEIILFQTKKKFLDL</sequence>
<gene>
    <name evidence="2" type="ORF">MUK42_27261</name>
</gene>
<dbReference type="OrthoDB" id="5334845at2759"/>
<name>A0A9E7G476_9LILI</name>
<keyword evidence="1" id="KW-0472">Membrane</keyword>
<accession>A0A9E7G476</accession>
<evidence type="ECO:0000256" key="1">
    <source>
        <dbReference type="SAM" id="Phobius"/>
    </source>
</evidence>
<organism evidence="2 3">
    <name type="scientific">Musa troglodytarum</name>
    <name type="common">fe'i banana</name>
    <dbReference type="NCBI Taxonomy" id="320322"/>
    <lineage>
        <taxon>Eukaryota</taxon>
        <taxon>Viridiplantae</taxon>
        <taxon>Streptophyta</taxon>
        <taxon>Embryophyta</taxon>
        <taxon>Tracheophyta</taxon>
        <taxon>Spermatophyta</taxon>
        <taxon>Magnoliopsida</taxon>
        <taxon>Liliopsida</taxon>
        <taxon>Zingiberales</taxon>
        <taxon>Musaceae</taxon>
        <taxon>Musa</taxon>
    </lineage>
</organism>
<dbReference type="AlphaFoldDB" id="A0A9E7G476"/>
<reference evidence="2" key="1">
    <citation type="submission" date="2022-05" db="EMBL/GenBank/DDBJ databases">
        <title>The Musa troglodytarum L. genome provides insights into the mechanism of non-climacteric behaviour and enrichment of carotenoids.</title>
        <authorList>
            <person name="Wang J."/>
        </authorList>
    </citation>
    <scope>NUCLEOTIDE SEQUENCE</scope>
    <source>
        <tissue evidence="2">Leaf</tissue>
    </source>
</reference>
<evidence type="ECO:0000313" key="3">
    <source>
        <dbReference type="Proteomes" id="UP001055439"/>
    </source>
</evidence>
<keyword evidence="3" id="KW-1185">Reference proteome</keyword>
<dbReference type="Proteomes" id="UP001055439">
    <property type="component" value="Chromosome 5"/>
</dbReference>
<proteinExistence type="predicted"/>
<dbReference type="EMBL" id="CP097507">
    <property type="protein sequence ID" value="URE07735.1"/>
    <property type="molecule type" value="Genomic_DNA"/>
</dbReference>
<feature type="transmembrane region" description="Helical" evidence="1">
    <location>
        <begin position="28"/>
        <end position="48"/>
    </location>
</feature>
<protein>
    <submittedName>
        <fullName evidence="2">Uncharacterized protein</fullName>
    </submittedName>
</protein>
<evidence type="ECO:0000313" key="2">
    <source>
        <dbReference type="EMBL" id="URE07735.1"/>
    </source>
</evidence>